<protein>
    <submittedName>
        <fullName evidence="2">Uncharacterized protein</fullName>
    </submittedName>
</protein>
<proteinExistence type="predicted"/>
<evidence type="ECO:0000313" key="2">
    <source>
        <dbReference type="WBParaSite" id="TREG1_94520.1"/>
    </source>
</evidence>
<evidence type="ECO:0000313" key="1">
    <source>
        <dbReference type="Proteomes" id="UP000050795"/>
    </source>
</evidence>
<reference evidence="2" key="2">
    <citation type="submission" date="2023-11" db="UniProtKB">
        <authorList>
            <consortium name="WormBaseParasite"/>
        </authorList>
    </citation>
    <scope>IDENTIFICATION</scope>
</reference>
<dbReference type="AlphaFoldDB" id="A0AA85KKG4"/>
<organism evidence="1 2">
    <name type="scientific">Trichobilharzia regenti</name>
    <name type="common">Nasal bird schistosome</name>
    <dbReference type="NCBI Taxonomy" id="157069"/>
    <lineage>
        <taxon>Eukaryota</taxon>
        <taxon>Metazoa</taxon>
        <taxon>Spiralia</taxon>
        <taxon>Lophotrochozoa</taxon>
        <taxon>Platyhelminthes</taxon>
        <taxon>Trematoda</taxon>
        <taxon>Digenea</taxon>
        <taxon>Strigeidida</taxon>
        <taxon>Schistosomatoidea</taxon>
        <taxon>Schistosomatidae</taxon>
        <taxon>Trichobilharzia</taxon>
    </lineage>
</organism>
<name>A0AA85KKG4_TRIRE</name>
<dbReference type="Proteomes" id="UP000050795">
    <property type="component" value="Unassembled WGS sequence"/>
</dbReference>
<sequence>MASLSLDKIRQKKRILPSSLQLFLWLNIMFCLCEVICSVNVGRRLTLPEEDRLVNTDGVEERQNLLRRLISEIVYNPMYTAEALEEIRRYPSMYNRNRRDYLFLRG</sequence>
<reference evidence="1" key="1">
    <citation type="submission" date="2022-06" db="EMBL/GenBank/DDBJ databases">
        <authorList>
            <person name="Berger JAMES D."/>
            <person name="Berger JAMES D."/>
        </authorList>
    </citation>
    <scope>NUCLEOTIDE SEQUENCE [LARGE SCALE GENOMIC DNA]</scope>
</reference>
<accession>A0AA85KKG4</accession>
<keyword evidence="1" id="KW-1185">Reference proteome</keyword>
<dbReference type="WBParaSite" id="TREG1_94520.1">
    <property type="protein sequence ID" value="TREG1_94520.1"/>
    <property type="gene ID" value="TREG1_94520"/>
</dbReference>